<dbReference type="InterPro" id="IPR035965">
    <property type="entry name" value="PAS-like_dom_sf"/>
</dbReference>
<evidence type="ECO:0000256" key="4">
    <source>
        <dbReference type="SAM" id="MobiDB-lite"/>
    </source>
</evidence>
<keyword evidence="6" id="KW-1185">Reference proteome</keyword>
<evidence type="ECO:0000313" key="5">
    <source>
        <dbReference type="EMBL" id="KAK2974132.1"/>
    </source>
</evidence>
<evidence type="ECO:0000256" key="3">
    <source>
        <dbReference type="ARBA" id="ARBA00022991"/>
    </source>
</evidence>
<feature type="region of interest" description="Disordered" evidence="4">
    <location>
        <begin position="32"/>
        <end position="51"/>
    </location>
</feature>
<proteinExistence type="predicted"/>
<evidence type="ECO:0000313" key="6">
    <source>
        <dbReference type="Proteomes" id="UP001187471"/>
    </source>
</evidence>
<reference evidence="5" key="1">
    <citation type="submission" date="2022-12" db="EMBL/GenBank/DDBJ databases">
        <title>Draft genome assemblies for two species of Escallonia (Escalloniales).</title>
        <authorList>
            <person name="Chanderbali A."/>
            <person name="Dervinis C."/>
            <person name="Anghel I."/>
            <person name="Soltis D."/>
            <person name="Soltis P."/>
            <person name="Zapata F."/>
        </authorList>
    </citation>
    <scope>NUCLEOTIDE SEQUENCE</scope>
    <source>
        <strain evidence="5">UCBG92.1500</strain>
        <tissue evidence="5">Leaf</tissue>
    </source>
</reference>
<comment type="caution">
    <text evidence="5">The sequence shown here is derived from an EMBL/GenBank/DDBJ whole genome shotgun (WGS) entry which is preliminary data.</text>
</comment>
<dbReference type="GO" id="GO:0005634">
    <property type="term" value="C:nucleus"/>
    <property type="evidence" value="ECO:0007669"/>
    <property type="project" value="TreeGrafter"/>
</dbReference>
<dbReference type="AlphaFoldDB" id="A0AA88UG97"/>
<feature type="compositionally biased region" description="Basic and acidic residues" evidence="4">
    <location>
        <begin position="40"/>
        <end position="51"/>
    </location>
</feature>
<organism evidence="5 6">
    <name type="scientific">Escallonia rubra</name>
    <dbReference type="NCBI Taxonomy" id="112253"/>
    <lineage>
        <taxon>Eukaryota</taxon>
        <taxon>Viridiplantae</taxon>
        <taxon>Streptophyta</taxon>
        <taxon>Embryophyta</taxon>
        <taxon>Tracheophyta</taxon>
        <taxon>Spermatophyta</taxon>
        <taxon>Magnoliopsida</taxon>
        <taxon>eudicotyledons</taxon>
        <taxon>Gunneridae</taxon>
        <taxon>Pentapetalae</taxon>
        <taxon>asterids</taxon>
        <taxon>campanulids</taxon>
        <taxon>Escalloniales</taxon>
        <taxon>Escalloniaceae</taxon>
        <taxon>Escallonia</taxon>
    </lineage>
</organism>
<sequence>MKRLDVLLAHYEKKGTEFCTVVSSSPELQHVGVLDDDGEGESKDDARQDCVDDKARQTPMRKGMNLATTLACIGKNFVITVPRLPDNPILRLLIFASDSFLELTEYSREEISGRSCRHVWYGSDLCDTEVTPFGVKYKWDVVGEKPARSTIDSQGR</sequence>
<accession>A0AA88UG97</accession>
<protein>
    <recommendedName>
        <fullName evidence="7">LOV domain-containing protein</fullName>
    </recommendedName>
</protein>
<evidence type="ECO:0000256" key="2">
    <source>
        <dbReference type="ARBA" id="ARBA00022643"/>
    </source>
</evidence>
<dbReference type="PANTHER" id="PTHR47429">
    <property type="entry name" value="PROTEIN TWIN LOV 1"/>
    <property type="match status" value="1"/>
</dbReference>
<dbReference type="SUPFAM" id="SSF55785">
    <property type="entry name" value="PYP-like sensor domain (PAS domain)"/>
    <property type="match status" value="1"/>
</dbReference>
<evidence type="ECO:0000256" key="1">
    <source>
        <dbReference type="ARBA" id="ARBA00022630"/>
    </source>
</evidence>
<dbReference type="Proteomes" id="UP001187471">
    <property type="component" value="Unassembled WGS sequence"/>
</dbReference>
<name>A0AA88UG97_9ASTE</name>
<dbReference type="Gene3D" id="3.30.450.20">
    <property type="entry name" value="PAS domain"/>
    <property type="match status" value="1"/>
</dbReference>
<keyword evidence="2" id="KW-0288">FMN</keyword>
<keyword evidence="1" id="KW-0285">Flavoprotein</keyword>
<evidence type="ECO:0008006" key="7">
    <source>
        <dbReference type="Google" id="ProtNLM"/>
    </source>
</evidence>
<dbReference type="EMBL" id="JAVXUO010002331">
    <property type="protein sequence ID" value="KAK2974132.1"/>
    <property type="molecule type" value="Genomic_DNA"/>
</dbReference>
<gene>
    <name evidence="5" type="ORF">RJ640_025481</name>
</gene>
<keyword evidence="3" id="KW-0157">Chromophore</keyword>
<dbReference type="PANTHER" id="PTHR47429:SF2">
    <property type="entry name" value="PROTEIN TWIN LOV 1"/>
    <property type="match status" value="1"/>
</dbReference>